<accession>A0A7X2PB65</accession>
<dbReference type="Gene3D" id="2.60.120.1390">
    <property type="match status" value="1"/>
</dbReference>
<protein>
    <submittedName>
        <fullName evidence="1">DUF2961 domain-containing protein</fullName>
    </submittedName>
</protein>
<comment type="caution">
    <text evidence="1">The sequence shown here is derived from an EMBL/GenBank/DDBJ whole genome shotgun (WGS) entry which is preliminary data.</text>
</comment>
<proteinExistence type="predicted"/>
<name>A0A7X2PB65_9SPIO</name>
<dbReference type="Proteomes" id="UP000460549">
    <property type="component" value="Unassembled WGS sequence"/>
</dbReference>
<dbReference type="InterPro" id="IPR021345">
    <property type="entry name" value="DUF2961"/>
</dbReference>
<keyword evidence="2" id="KW-1185">Reference proteome</keyword>
<gene>
    <name evidence="1" type="ORF">FYJ80_02425</name>
</gene>
<reference evidence="1 2" key="1">
    <citation type="submission" date="2019-08" db="EMBL/GenBank/DDBJ databases">
        <title>In-depth cultivation of the pig gut microbiome towards novel bacterial diversity and tailored functional studies.</title>
        <authorList>
            <person name="Wylensek D."/>
            <person name="Hitch T.C.A."/>
            <person name="Clavel T."/>
        </authorList>
    </citation>
    <scope>NUCLEOTIDE SEQUENCE [LARGE SCALE GENOMIC DNA]</scope>
    <source>
        <strain evidence="1 2">NM-380-WT-3C1</strain>
    </source>
</reference>
<sequence length="362" mass="42113">MDDLIFKRNTIISRSINAENRNGEKGRGGMASSVLGPSRKGSPCLLNILPNSITELCNITGLGMIRHIWITVDDRTDDKNRFLLRDIVLRMYWDDEEYPSVEVPLGDFFLNGFGETYPVNSALVQVVPLRGYNCYFKMPFRKSARITIENQHANPIPAFFYQIDYTLGDAIDDDTLYFHAQWRRENPTVLKKDYTLLDNIKGEGAYLGTFLCISTLSRYWYGEGEMKFYIDGDEEYPTICGTGVEDYFGGSWSFARHENNKTIETNYSYPDLGYPFYSRHDTGLYNAYHNDDVPPMRAFYRWHLNDPIFFKKDLKVTVQQIGVSHSGLFERSDDYSSVSFYYQSEPHQKFPELPKKELRWPR</sequence>
<dbReference type="AlphaFoldDB" id="A0A7X2PB65"/>
<dbReference type="EMBL" id="VUNN01000003">
    <property type="protein sequence ID" value="MSU05638.1"/>
    <property type="molecule type" value="Genomic_DNA"/>
</dbReference>
<evidence type="ECO:0000313" key="1">
    <source>
        <dbReference type="EMBL" id="MSU05638.1"/>
    </source>
</evidence>
<dbReference type="RefSeq" id="WP_154424540.1">
    <property type="nucleotide sequence ID" value="NZ_VUNN01000003.1"/>
</dbReference>
<organism evidence="1 2">
    <name type="scientific">Bullifex porci</name>
    <dbReference type="NCBI Taxonomy" id="2606638"/>
    <lineage>
        <taxon>Bacteria</taxon>
        <taxon>Pseudomonadati</taxon>
        <taxon>Spirochaetota</taxon>
        <taxon>Spirochaetia</taxon>
        <taxon>Spirochaetales</taxon>
        <taxon>Spirochaetaceae</taxon>
        <taxon>Bullifex</taxon>
    </lineage>
</organism>
<evidence type="ECO:0000313" key="2">
    <source>
        <dbReference type="Proteomes" id="UP000460549"/>
    </source>
</evidence>
<dbReference type="Pfam" id="PF11175">
    <property type="entry name" value="DUF2961"/>
    <property type="match status" value="1"/>
</dbReference>